<dbReference type="InterPro" id="IPR021418">
    <property type="entry name" value="THO_THOC2_C"/>
</dbReference>
<protein>
    <recommendedName>
        <fullName evidence="3">THO complex subunit 2</fullName>
    </recommendedName>
</protein>
<feature type="compositionally biased region" description="Basic and acidic residues" evidence="6">
    <location>
        <begin position="1582"/>
        <end position="1595"/>
    </location>
</feature>
<dbReference type="Pfam" id="PF11732">
    <property type="entry name" value="Thoc2"/>
    <property type="match status" value="1"/>
</dbReference>
<keyword evidence="5" id="KW-0175">Coiled coil</keyword>
<evidence type="ECO:0000259" key="8">
    <source>
        <dbReference type="Pfam" id="PF11732"/>
    </source>
</evidence>
<dbReference type="Pfam" id="PF11262">
    <property type="entry name" value="Tho2"/>
    <property type="match status" value="1"/>
</dbReference>
<evidence type="ECO:0000313" key="11">
    <source>
        <dbReference type="Proteomes" id="UP000019384"/>
    </source>
</evidence>
<feature type="compositionally biased region" description="Basic and acidic residues" evidence="6">
    <location>
        <begin position="1419"/>
        <end position="1430"/>
    </location>
</feature>
<feature type="compositionally biased region" description="Basic and acidic residues" evidence="6">
    <location>
        <begin position="1471"/>
        <end position="1487"/>
    </location>
</feature>
<organism evidence="10 11">
    <name type="scientific">Kuraishia capsulata CBS 1993</name>
    <dbReference type="NCBI Taxonomy" id="1382522"/>
    <lineage>
        <taxon>Eukaryota</taxon>
        <taxon>Fungi</taxon>
        <taxon>Dikarya</taxon>
        <taxon>Ascomycota</taxon>
        <taxon>Saccharomycotina</taxon>
        <taxon>Pichiomycetes</taxon>
        <taxon>Pichiales</taxon>
        <taxon>Pichiaceae</taxon>
        <taxon>Kuraishia</taxon>
    </lineage>
</organism>
<feature type="compositionally biased region" description="Basic and acidic residues" evidence="6">
    <location>
        <begin position="1394"/>
        <end position="1411"/>
    </location>
</feature>
<feature type="domain" description="THO complex subunitTHOC2 N-terminal" evidence="8">
    <location>
        <begin position="619"/>
        <end position="693"/>
    </location>
</feature>
<dbReference type="GeneID" id="34518719"/>
<reference evidence="10" key="1">
    <citation type="submission" date="2013-12" db="EMBL/GenBank/DDBJ databases">
        <authorList>
            <person name="Genoscope - CEA"/>
        </authorList>
    </citation>
    <scope>NUCLEOTIDE SEQUENCE</scope>
    <source>
        <strain evidence="10">CBS 1993</strain>
    </source>
</reference>
<keyword evidence="4" id="KW-0539">Nucleus</keyword>
<feature type="domain" description="THO complex subunit 2 N-terminal" evidence="9">
    <location>
        <begin position="480"/>
        <end position="617"/>
    </location>
</feature>
<comment type="similarity">
    <text evidence="2">Belongs to the THOC2 family.</text>
</comment>
<evidence type="ECO:0000259" key="7">
    <source>
        <dbReference type="Pfam" id="PF11262"/>
    </source>
</evidence>
<gene>
    <name evidence="10" type="ORF">KUCA_T00001288001</name>
</gene>
<dbReference type="GO" id="GO:0006406">
    <property type="term" value="P:mRNA export from nucleus"/>
    <property type="evidence" value="ECO:0007669"/>
    <property type="project" value="InterPro"/>
</dbReference>
<feature type="compositionally biased region" description="Polar residues" evidence="6">
    <location>
        <begin position="1431"/>
        <end position="1455"/>
    </location>
</feature>
<evidence type="ECO:0000259" key="9">
    <source>
        <dbReference type="Pfam" id="PF16134"/>
    </source>
</evidence>
<feature type="domain" description="THO complex subunit 2 N-terminal" evidence="9">
    <location>
        <begin position="25"/>
        <end position="449"/>
    </location>
</feature>
<evidence type="ECO:0000256" key="6">
    <source>
        <dbReference type="SAM" id="MobiDB-lite"/>
    </source>
</evidence>
<dbReference type="EMBL" id="HG793126">
    <property type="protein sequence ID" value="CDK25319.1"/>
    <property type="molecule type" value="Genomic_DNA"/>
</dbReference>
<accession>W6MGN6</accession>
<evidence type="ECO:0000256" key="2">
    <source>
        <dbReference type="ARBA" id="ARBA00007857"/>
    </source>
</evidence>
<dbReference type="PANTHER" id="PTHR21597">
    <property type="entry name" value="THO2 PROTEIN"/>
    <property type="match status" value="1"/>
</dbReference>
<dbReference type="InterPro" id="IPR021726">
    <property type="entry name" value="THO_THOC2_N"/>
</dbReference>
<dbReference type="STRING" id="1382522.W6MGN6"/>
<dbReference type="RefSeq" id="XP_022457331.1">
    <property type="nucleotide sequence ID" value="XM_022603450.1"/>
</dbReference>
<keyword evidence="11" id="KW-1185">Reference proteome</keyword>
<feature type="domain" description="THO complex subunitTHOC2 C-terminal" evidence="7">
    <location>
        <begin position="910"/>
        <end position="1249"/>
    </location>
</feature>
<reference evidence="10" key="2">
    <citation type="submission" date="2014-02" db="EMBL/GenBank/DDBJ databases">
        <title>Complete DNA sequence of /Kuraishia capsulata/ illustrates novel genomic features among budding yeasts (/Saccharomycotina/).</title>
        <authorList>
            <person name="Morales L."/>
            <person name="Noel B."/>
            <person name="Porcel B."/>
            <person name="Marcet-Houben M."/>
            <person name="Hullo M-F."/>
            <person name="Sacerdot C."/>
            <person name="Tekaia F."/>
            <person name="Leh-Louis V."/>
            <person name="Despons L."/>
            <person name="Khanna V."/>
            <person name="Aury J-M."/>
            <person name="Barbe V."/>
            <person name="Couloux A."/>
            <person name="Labadie K."/>
            <person name="Pelletier E."/>
            <person name="Souciet J-L."/>
            <person name="Boekhout T."/>
            <person name="Gabaldon T."/>
            <person name="Wincker P."/>
            <person name="Dujon B."/>
        </authorList>
    </citation>
    <scope>NUCLEOTIDE SEQUENCE</scope>
    <source>
        <strain evidence="10">CBS 1993</strain>
    </source>
</reference>
<feature type="coiled-coil region" evidence="5">
    <location>
        <begin position="1265"/>
        <end position="1321"/>
    </location>
</feature>
<comment type="subcellular location">
    <subcellularLocation>
        <location evidence="1">Nucleus</location>
    </subcellularLocation>
</comment>
<dbReference type="HOGENOM" id="CLU_251585_0_0_1"/>
<feature type="region of interest" description="Disordered" evidence="6">
    <location>
        <begin position="1336"/>
        <end position="1611"/>
    </location>
</feature>
<dbReference type="InterPro" id="IPR040007">
    <property type="entry name" value="Tho2"/>
</dbReference>
<proteinExistence type="inferred from homology"/>
<evidence type="ECO:0000256" key="5">
    <source>
        <dbReference type="SAM" id="Coils"/>
    </source>
</evidence>
<feature type="compositionally biased region" description="Acidic residues" evidence="6">
    <location>
        <begin position="1136"/>
        <end position="1145"/>
    </location>
</feature>
<dbReference type="InterPro" id="IPR032302">
    <property type="entry name" value="THOC2_N"/>
</dbReference>
<dbReference type="PANTHER" id="PTHR21597:SF0">
    <property type="entry name" value="THO COMPLEX SUBUNIT 2"/>
    <property type="match status" value="1"/>
</dbReference>
<dbReference type="Proteomes" id="UP000019384">
    <property type="component" value="Unassembled WGS sequence"/>
</dbReference>
<evidence type="ECO:0000256" key="4">
    <source>
        <dbReference type="ARBA" id="ARBA00023242"/>
    </source>
</evidence>
<sequence length="1611" mass="182395">MSDHDIEMEDPPPIPLIVDTEWDYLTDEVVGSWSSESVKVLETISSVEEKLSEFFYEIVLTLEQNPQRLTLSDVVPVLKECTKEEKAAVALLVVIESLPSSPVLEQLLKQVNLDAKLEAQYLNTKYMQGLGLVSRDYKKISFEWLRENEFGVPTNNSLVESSEGFSKLTGAFDALLSDPDSQSKLDSAIPVLNRYVGHYRLNIGRCILIALEAISVYYFQNTKTCVELLNRLPWWQQDAPPKFTSTTEAFHYFANTKTISSQNDGILKNFNNSSTALNPRLLELLKFRNASMSSTEPLNLGTACVYATLIKYGAASLVDVLESLLPYNDEEMNSLEGNYKTEMAKQSSGVGASALAMAAPLVLDSDDEDDKRPSKIDTKKKEVSKKAKPVEAAKITVNHKADLLRGLLKCGMYYESLFVLSQYPYLPLVFKDIADLINEVANYMLEEYIQLQPKLRGDLKHLFSNGSDVEVDAVKSSFWNDLPSISTIASFKQFSREFLKYNNVNIGRNPALFGKLCRLVVSEMRGSADDNAEWIQYFRTVLFPAVCSLGENVGLVEEAFEILRMLSLDQRYNIYGEFLKMTTKSNPEVKVHHTKAEKQTKDTLKRLSKTNASLMMRRLAKISISNPIACFTALFQQIESYDSLTNLAIDASRFFSDFGWDVLTFVMLLRLTSQRQAVQDDGINMALWIQNLATFVGKVSKRSPKFQIEPILQFIVKKLHSGSFDTLIIVKELFFNMTGIQQISNLTESQVHLLNSTDAFKQLVYMVIQDTRLESRMSMERLYKATQQNGILSELFILLSQLPQKLVYEFDGPLKVLSQRSDDLNGIIHVLTTMVDEVQNETHESSSVPLPQLISKYGVSAEWAFELWRKHLDISNQFDDAQSATVWCSSFKRLTKEDPAAILPNNSEDFLTPELYLVFWQLSLYDINNERIDYESQREKIHQQLLGEKKKLKYAAKDSDTPSSVLKKINKDIDSLSGILDSVRAGSEKHIFHCQNMISMLELSKTSWFRTELREDETEESLAESNTQMFLEGCILPRAVHSSFDAVFAANFIFLMHKLDVPGFSTVVLLDKLFNSGLLPMTLFASTALETENLGLFYSVVMSQLEIWRDSRKYDLFALGVNSEKKGSGDTKEGTETEENSMDVDEVEPEVSNLQGMIPPGSNVPLTFKQYGRAMFNWHKSVLKDLSKSLESSEYMSRNNAIVFLKNLLGVFPKVEDHCEKLLHVINTSSSKDSREDLALASNAISGHLKSKMGTWIHMWEFFEMDEEEKAKQVAKRDQINAKRRAAEEKAKELARKAEEEAKAEAEKERAKKAAAAAALNNINAVPYGLTGLSAPSKAKPEAVATAKPETPVVDSEETKETHKSIPAARKPKSSDEVPSKVTSTETKPVASPADKKEPKKNESADSDRKSKPSASELLRIRLQQEKELKASSSLPQTPKSSLPNQPSRSSTSRYEQSRGSRDQPSNYSRDSYRSNPRDNQRNHDSRSAANNHPLPPPPMPPRGRMDAPLPPPSMPPRERDTRDRDTRDRDTRDRDTRDRDTRDRDTRDRDARDRNSREKESRPRNPLPPQSELRKAPGPRGDNRDRDRDRDNRKRNTGGFENDRKRGRYN</sequence>
<dbReference type="GO" id="GO:0000445">
    <property type="term" value="C:THO complex part of transcription export complex"/>
    <property type="evidence" value="ECO:0007669"/>
    <property type="project" value="TreeGrafter"/>
</dbReference>
<evidence type="ECO:0000256" key="1">
    <source>
        <dbReference type="ARBA" id="ARBA00004123"/>
    </source>
</evidence>
<name>W6MGN6_9ASCO</name>
<evidence type="ECO:0000313" key="10">
    <source>
        <dbReference type="EMBL" id="CDK25319.1"/>
    </source>
</evidence>
<dbReference type="GO" id="GO:0003729">
    <property type="term" value="F:mRNA binding"/>
    <property type="evidence" value="ECO:0007669"/>
    <property type="project" value="TreeGrafter"/>
</dbReference>
<feature type="compositionally biased region" description="Basic and acidic residues" evidence="6">
    <location>
        <begin position="1517"/>
        <end position="1564"/>
    </location>
</feature>
<dbReference type="GO" id="GO:0006397">
    <property type="term" value="P:mRNA processing"/>
    <property type="evidence" value="ECO:0007669"/>
    <property type="project" value="InterPro"/>
</dbReference>
<dbReference type="OrthoDB" id="29024at2759"/>
<feature type="region of interest" description="Disordered" evidence="6">
    <location>
        <begin position="1124"/>
        <end position="1145"/>
    </location>
</feature>
<dbReference type="Pfam" id="PF16134">
    <property type="entry name" value="THOC2_N"/>
    <property type="match status" value="2"/>
</dbReference>
<evidence type="ECO:0000256" key="3">
    <source>
        <dbReference type="ARBA" id="ARBA00019596"/>
    </source>
</evidence>
<feature type="compositionally biased region" description="Basic and acidic residues" evidence="6">
    <location>
        <begin position="1124"/>
        <end position="1135"/>
    </location>
</feature>